<evidence type="ECO:0008006" key="3">
    <source>
        <dbReference type="Google" id="ProtNLM"/>
    </source>
</evidence>
<dbReference type="EMBL" id="JAUSTW010000006">
    <property type="protein sequence ID" value="MDQ0200437.1"/>
    <property type="molecule type" value="Genomic_DNA"/>
</dbReference>
<keyword evidence="2" id="KW-1185">Reference proteome</keyword>
<gene>
    <name evidence="1" type="ORF">J2S10_003626</name>
</gene>
<reference evidence="1 2" key="1">
    <citation type="submission" date="2023-07" db="EMBL/GenBank/DDBJ databases">
        <title>Genomic Encyclopedia of Type Strains, Phase IV (KMG-IV): sequencing the most valuable type-strain genomes for metagenomic binning, comparative biology and taxonomic classification.</title>
        <authorList>
            <person name="Goeker M."/>
        </authorList>
    </citation>
    <scope>NUCLEOTIDE SEQUENCE [LARGE SCALE GENOMIC DNA]</scope>
    <source>
        <strain evidence="1 2">DSM 27594</strain>
    </source>
</reference>
<dbReference type="Proteomes" id="UP001224122">
    <property type="component" value="Unassembled WGS sequence"/>
</dbReference>
<organism evidence="1 2">
    <name type="scientific">Neobacillus ginsengisoli</name>
    <dbReference type="NCBI Taxonomy" id="904295"/>
    <lineage>
        <taxon>Bacteria</taxon>
        <taxon>Bacillati</taxon>
        <taxon>Bacillota</taxon>
        <taxon>Bacilli</taxon>
        <taxon>Bacillales</taxon>
        <taxon>Bacillaceae</taxon>
        <taxon>Neobacillus</taxon>
    </lineage>
</organism>
<dbReference type="RefSeq" id="WP_307410298.1">
    <property type="nucleotide sequence ID" value="NZ_JAUSTW010000006.1"/>
</dbReference>
<name>A0ABT9XXY1_9BACI</name>
<dbReference type="InterPro" id="IPR013321">
    <property type="entry name" value="Arc_rbn_hlx_hlx"/>
</dbReference>
<dbReference type="Gene3D" id="1.10.1220.10">
    <property type="entry name" value="Met repressor-like"/>
    <property type="match status" value="1"/>
</dbReference>
<accession>A0ABT9XXY1</accession>
<evidence type="ECO:0000313" key="2">
    <source>
        <dbReference type="Proteomes" id="UP001224122"/>
    </source>
</evidence>
<protein>
    <recommendedName>
        <fullName evidence="3">CopG family transcriptional regulator</fullName>
    </recommendedName>
</protein>
<comment type="caution">
    <text evidence="1">The sequence shown here is derived from an EMBL/GenBank/DDBJ whole genome shotgun (WGS) entry which is preliminary data.</text>
</comment>
<sequence>MQQIRTRKITRRRTVKKLQGKTVRLSIGISETIRNDFRDAVEKNGKTMKEVLTLYMQKYIWKQGELQRNRQQRRHDIG</sequence>
<proteinExistence type="predicted"/>
<evidence type="ECO:0000313" key="1">
    <source>
        <dbReference type="EMBL" id="MDQ0200437.1"/>
    </source>
</evidence>